<dbReference type="PANTHER" id="PTHR24093:SF506">
    <property type="entry name" value="CATION-TRANSPORTING ATPASE PMA1"/>
    <property type="match status" value="1"/>
</dbReference>
<dbReference type="GO" id="GO:0005388">
    <property type="term" value="F:P-type calcium transporter activity"/>
    <property type="evidence" value="ECO:0007669"/>
    <property type="project" value="TreeGrafter"/>
</dbReference>
<accession>K6D2S7</accession>
<feature type="non-terminal residue" evidence="2">
    <location>
        <position position="177"/>
    </location>
</feature>
<evidence type="ECO:0000313" key="2">
    <source>
        <dbReference type="EMBL" id="EKN66807.1"/>
    </source>
</evidence>
<keyword evidence="1" id="KW-0460">Magnesium</keyword>
<dbReference type="EMBL" id="AJLR01000077">
    <property type="protein sequence ID" value="EKN66807.1"/>
    <property type="molecule type" value="Genomic_DNA"/>
</dbReference>
<protein>
    <submittedName>
        <fullName evidence="2">Cation transport ATPase</fullName>
    </submittedName>
</protein>
<keyword evidence="3" id="KW-1185">Reference proteome</keyword>
<dbReference type="GO" id="GO:0005886">
    <property type="term" value="C:plasma membrane"/>
    <property type="evidence" value="ECO:0007669"/>
    <property type="project" value="TreeGrafter"/>
</dbReference>
<comment type="caution">
    <text evidence="2">The sequence shown here is derived from an EMBL/GenBank/DDBJ whole genome shotgun (WGS) entry which is preliminary data.</text>
</comment>
<dbReference type="Proteomes" id="UP000006315">
    <property type="component" value="Unassembled WGS sequence"/>
</dbReference>
<dbReference type="NCBIfam" id="TIGR01494">
    <property type="entry name" value="ATPase_P-type"/>
    <property type="match status" value="1"/>
</dbReference>
<dbReference type="SUPFAM" id="SSF56784">
    <property type="entry name" value="HAD-like"/>
    <property type="match status" value="1"/>
</dbReference>
<dbReference type="Gene3D" id="1.20.1110.10">
    <property type="entry name" value="Calcium-transporting ATPase, transmembrane domain"/>
    <property type="match status" value="1"/>
</dbReference>
<dbReference type="AlphaFoldDB" id="K6D2S7"/>
<gene>
    <name evidence="2" type="ORF">BAZO_10972</name>
</gene>
<dbReference type="GO" id="GO:0005524">
    <property type="term" value="F:ATP binding"/>
    <property type="evidence" value="ECO:0007669"/>
    <property type="project" value="InterPro"/>
</dbReference>
<dbReference type="Pfam" id="PF00702">
    <property type="entry name" value="Hydrolase"/>
    <property type="match status" value="1"/>
</dbReference>
<evidence type="ECO:0000256" key="1">
    <source>
        <dbReference type="ARBA" id="ARBA00022842"/>
    </source>
</evidence>
<dbReference type="Gene3D" id="3.40.50.1000">
    <property type="entry name" value="HAD superfamily/HAD-like"/>
    <property type="match status" value="1"/>
</dbReference>
<reference evidence="2 3" key="1">
    <citation type="journal article" date="2012" name="Front. Microbiol.">
        <title>Redundancy and modularity in membrane-associated dissimilatory nitrate reduction in Bacillus.</title>
        <authorList>
            <person name="Heylen K."/>
            <person name="Keltjens J."/>
        </authorList>
    </citation>
    <scope>NUCLEOTIDE SEQUENCE [LARGE SCALE GENOMIC DNA]</scope>
    <source>
        <strain evidence="2 3">LMG 9581</strain>
    </source>
</reference>
<sequence length="177" mass="19298">MIDPPRLESKAAVQEARASGIKPIMITGDHALTAKAIAQQIDIYRDGDKVVDGLTLKSMTDDELSQMIEQISVYARVSPEDKLRIVKIWQEKEQIVLTELNPVNDAPSLRAADVGTAMGIAGTEVAKSASDIILADDNFATIVAAIREGRRVYTNIKKTIYYLLSANVAEILTMLIG</sequence>
<dbReference type="InterPro" id="IPR023214">
    <property type="entry name" value="HAD_sf"/>
</dbReference>
<dbReference type="PRINTS" id="PR00119">
    <property type="entry name" value="CATATPASE"/>
</dbReference>
<evidence type="ECO:0000313" key="3">
    <source>
        <dbReference type="Proteomes" id="UP000006315"/>
    </source>
</evidence>
<dbReference type="GO" id="GO:0016887">
    <property type="term" value="F:ATP hydrolysis activity"/>
    <property type="evidence" value="ECO:0007669"/>
    <property type="project" value="InterPro"/>
</dbReference>
<dbReference type="RefSeq" id="WP_003331521.1">
    <property type="nucleotide sequence ID" value="NZ_AJLR01000077.1"/>
</dbReference>
<dbReference type="PANTHER" id="PTHR24093">
    <property type="entry name" value="CATION TRANSPORTING ATPASE"/>
    <property type="match status" value="1"/>
</dbReference>
<dbReference type="PRINTS" id="PR00120">
    <property type="entry name" value="HATPASE"/>
</dbReference>
<dbReference type="STRING" id="1131731.BAZO_10972"/>
<dbReference type="InterPro" id="IPR001757">
    <property type="entry name" value="P_typ_ATPase"/>
</dbReference>
<organism evidence="2 3">
    <name type="scientific">Schinkia azotoformans LMG 9581</name>
    <dbReference type="NCBI Taxonomy" id="1131731"/>
    <lineage>
        <taxon>Bacteria</taxon>
        <taxon>Bacillati</taxon>
        <taxon>Bacillota</taxon>
        <taxon>Bacilli</taxon>
        <taxon>Bacillales</taxon>
        <taxon>Bacillaceae</taxon>
        <taxon>Calidifontibacillus/Schinkia group</taxon>
        <taxon>Schinkia</taxon>
    </lineage>
</organism>
<name>K6D2S7_SCHAZ</name>
<proteinExistence type="predicted"/>
<dbReference type="InterPro" id="IPR036412">
    <property type="entry name" value="HAD-like_sf"/>
</dbReference>